<dbReference type="EMBL" id="QHLY01000009">
    <property type="protein sequence ID" value="PXA70172.1"/>
    <property type="molecule type" value="Genomic_DNA"/>
</dbReference>
<dbReference type="Pfam" id="PF10604">
    <property type="entry name" value="Polyketide_cyc2"/>
    <property type="match status" value="1"/>
</dbReference>
<sequence length="140" mass="15242">MDCSPERVFAVLADGWLYPGWVVGASRMRNVDKAWPAEGSVIHHSVGAWPALIDDTTSVLEWDPPRHALLKARGWPIGEAHVAIDVRTRGHGCVVRITEDAVAGPGRYVPGILRDAAIRVRNEETLRRLAYLAEGGAGQS</sequence>
<dbReference type="InterPro" id="IPR019587">
    <property type="entry name" value="Polyketide_cyclase/dehydratase"/>
</dbReference>
<dbReference type="SUPFAM" id="SSF55961">
    <property type="entry name" value="Bet v1-like"/>
    <property type="match status" value="1"/>
</dbReference>
<evidence type="ECO:0000313" key="2">
    <source>
        <dbReference type="Proteomes" id="UP000246722"/>
    </source>
</evidence>
<dbReference type="AlphaFoldDB" id="A0A317ZY02"/>
<name>A0A317ZY02_9MICO</name>
<evidence type="ECO:0000313" key="1">
    <source>
        <dbReference type="EMBL" id="PXA70172.1"/>
    </source>
</evidence>
<dbReference type="OrthoDB" id="4483486at2"/>
<dbReference type="Proteomes" id="UP000246722">
    <property type="component" value="Unassembled WGS sequence"/>
</dbReference>
<proteinExistence type="predicted"/>
<organism evidence="1 2">
    <name type="scientific">Cryobacterium arcticum</name>
    <dbReference type="NCBI Taxonomy" id="670052"/>
    <lineage>
        <taxon>Bacteria</taxon>
        <taxon>Bacillati</taxon>
        <taxon>Actinomycetota</taxon>
        <taxon>Actinomycetes</taxon>
        <taxon>Micrococcales</taxon>
        <taxon>Microbacteriaceae</taxon>
        <taxon>Cryobacterium</taxon>
    </lineage>
</organism>
<protein>
    <submittedName>
        <fullName evidence="1">SRPBCC family protein</fullName>
    </submittedName>
</protein>
<gene>
    <name evidence="1" type="ORF">CTB96_09110</name>
</gene>
<dbReference type="CDD" id="cd07812">
    <property type="entry name" value="SRPBCC"/>
    <property type="match status" value="1"/>
</dbReference>
<dbReference type="Gene3D" id="3.30.530.20">
    <property type="match status" value="1"/>
</dbReference>
<accession>A0A317ZY02</accession>
<dbReference type="InterPro" id="IPR023393">
    <property type="entry name" value="START-like_dom_sf"/>
</dbReference>
<reference evidence="1 2" key="1">
    <citation type="submission" date="2018-05" db="EMBL/GenBank/DDBJ databases">
        <title>Genetic diversity of glacier-inhabiting Cryobacterium bacteria in China and description of Cryobacterium mengkeensis sp. nov. and Arthrobacter glacialis sp. nov.</title>
        <authorList>
            <person name="Liu Q."/>
            <person name="Xin Y.-H."/>
        </authorList>
    </citation>
    <scope>NUCLEOTIDE SEQUENCE [LARGE SCALE GENOMIC DNA]</scope>
    <source>
        <strain evidence="1 2">SK-1</strain>
    </source>
</reference>
<comment type="caution">
    <text evidence="1">The sequence shown here is derived from an EMBL/GenBank/DDBJ whole genome shotgun (WGS) entry which is preliminary data.</text>
</comment>
<keyword evidence="2" id="KW-1185">Reference proteome</keyword>